<proteinExistence type="predicted"/>
<feature type="compositionally biased region" description="Basic and acidic residues" evidence="1">
    <location>
        <begin position="866"/>
        <end position="905"/>
    </location>
</feature>
<feature type="compositionally biased region" description="Gly residues" evidence="1">
    <location>
        <begin position="294"/>
        <end position="303"/>
    </location>
</feature>
<feature type="compositionally biased region" description="Polar residues" evidence="1">
    <location>
        <begin position="506"/>
        <end position="524"/>
    </location>
</feature>
<feature type="compositionally biased region" description="Polar residues" evidence="1">
    <location>
        <begin position="1757"/>
        <end position="1766"/>
    </location>
</feature>
<feature type="compositionally biased region" description="Low complexity" evidence="1">
    <location>
        <begin position="2751"/>
        <end position="2768"/>
    </location>
</feature>
<feature type="compositionally biased region" description="Basic and acidic residues" evidence="1">
    <location>
        <begin position="526"/>
        <end position="538"/>
    </location>
</feature>
<feature type="region of interest" description="Disordered" evidence="1">
    <location>
        <begin position="597"/>
        <end position="628"/>
    </location>
</feature>
<feature type="compositionally biased region" description="Polar residues" evidence="1">
    <location>
        <begin position="271"/>
        <end position="290"/>
    </location>
</feature>
<feature type="region of interest" description="Disordered" evidence="1">
    <location>
        <begin position="23"/>
        <end position="131"/>
    </location>
</feature>
<feature type="compositionally biased region" description="Basic residues" evidence="1">
    <location>
        <begin position="86"/>
        <end position="97"/>
    </location>
</feature>
<feature type="region of interest" description="Disordered" evidence="1">
    <location>
        <begin position="2095"/>
        <end position="2137"/>
    </location>
</feature>
<feature type="compositionally biased region" description="Polar residues" evidence="1">
    <location>
        <begin position="309"/>
        <end position="322"/>
    </location>
</feature>
<feature type="region of interest" description="Disordered" evidence="1">
    <location>
        <begin position="506"/>
        <end position="578"/>
    </location>
</feature>
<feature type="compositionally biased region" description="Basic and acidic residues" evidence="1">
    <location>
        <begin position="2127"/>
        <end position="2137"/>
    </location>
</feature>
<feature type="region of interest" description="Disordered" evidence="1">
    <location>
        <begin position="1857"/>
        <end position="1877"/>
    </location>
</feature>
<feature type="region of interest" description="Disordered" evidence="1">
    <location>
        <begin position="2222"/>
        <end position="2380"/>
    </location>
</feature>
<evidence type="ECO:0008006" key="4">
    <source>
        <dbReference type="Google" id="ProtNLM"/>
    </source>
</evidence>
<feature type="region of interest" description="Disordered" evidence="1">
    <location>
        <begin position="1580"/>
        <end position="1606"/>
    </location>
</feature>
<feature type="compositionally biased region" description="Polar residues" evidence="1">
    <location>
        <begin position="50"/>
        <end position="59"/>
    </location>
</feature>
<feature type="compositionally biased region" description="Polar residues" evidence="1">
    <location>
        <begin position="2366"/>
        <end position="2380"/>
    </location>
</feature>
<feature type="compositionally biased region" description="Basic residues" evidence="1">
    <location>
        <begin position="2653"/>
        <end position="2665"/>
    </location>
</feature>
<feature type="region of interest" description="Disordered" evidence="1">
    <location>
        <begin position="836"/>
        <end position="970"/>
    </location>
</feature>
<feature type="compositionally biased region" description="Low complexity" evidence="1">
    <location>
        <begin position="62"/>
        <end position="75"/>
    </location>
</feature>
<feature type="compositionally biased region" description="Polar residues" evidence="1">
    <location>
        <begin position="852"/>
        <end position="865"/>
    </location>
</feature>
<keyword evidence="3" id="KW-1185">Reference proteome</keyword>
<feature type="region of interest" description="Disordered" evidence="1">
    <location>
        <begin position="1089"/>
        <end position="1120"/>
    </location>
</feature>
<feature type="region of interest" description="Disordered" evidence="1">
    <location>
        <begin position="2532"/>
        <end position="2577"/>
    </location>
</feature>
<accession>A0AAV4IIR9</accession>
<name>A0AAV4IIR9_9GAST</name>
<feature type="region of interest" description="Disordered" evidence="1">
    <location>
        <begin position="2169"/>
        <end position="2194"/>
    </location>
</feature>
<feature type="compositionally biased region" description="Polar residues" evidence="1">
    <location>
        <begin position="115"/>
        <end position="131"/>
    </location>
</feature>
<feature type="compositionally biased region" description="Basic and acidic residues" evidence="1">
    <location>
        <begin position="2543"/>
        <end position="2560"/>
    </location>
</feature>
<dbReference type="EMBL" id="BMAT01006227">
    <property type="protein sequence ID" value="GFS08592.1"/>
    <property type="molecule type" value="Genomic_DNA"/>
</dbReference>
<feature type="region of interest" description="Disordered" evidence="1">
    <location>
        <begin position="233"/>
        <end position="363"/>
    </location>
</feature>
<protein>
    <recommendedName>
        <fullName evidence="4">RIIa domain-containing protein</fullName>
    </recommendedName>
</protein>
<organism evidence="2 3">
    <name type="scientific">Elysia marginata</name>
    <dbReference type="NCBI Taxonomy" id="1093978"/>
    <lineage>
        <taxon>Eukaryota</taxon>
        <taxon>Metazoa</taxon>
        <taxon>Spiralia</taxon>
        <taxon>Lophotrochozoa</taxon>
        <taxon>Mollusca</taxon>
        <taxon>Gastropoda</taxon>
        <taxon>Heterobranchia</taxon>
        <taxon>Euthyneura</taxon>
        <taxon>Panpulmonata</taxon>
        <taxon>Sacoglossa</taxon>
        <taxon>Placobranchoidea</taxon>
        <taxon>Plakobranchidae</taxon>
        <taxon>Elysia</taxon>
    </lineage>
</organism>
<feature type="region of interest" description="Disordered" evidence="1">
    <location>
        <begin position="2035"/>
        <end position="2069"/>
    </location>
</feature>
<dbReference type="Proteomes" id="UP000762676">
    <property type="component" value="Unassembled WGS sequence"/>
</dbReference>
<reference evidence="2 3" key="1">
    <citation type="journal article" date="2021" name="Elife">
        <title>Chloroplast acquisition without the gene transfer in kleptoplastic sea slugs, Plakobranchus ocellatus.</title>
        <authorList>
            <person name="Maeda T."/>
            <person name="Takahashi S."/>
            <person name="Yoshida T."/>
            <person name="Shimamura S."/>
            <person name="Takaki Y."/>
            <person name="Nagai Y."/>
            <person name="Toyoda A."/>
            <person name="Suzuki Y."/>
            <person name="Arimoto A."/>
            <person name="Ishii H."/>
            <person name="Satoh N."/>
            <person name="Nishiyama T."/>
            <person name="Hasebe M."/>
            <person name="Maruyama T."/>
            <person name="Minagawa J."/>
            <person name="Obokata J."/>
            <person name="Shigenobu S."/>
        </authorList>
    </citation>
    <scope>NUCLEOTIDE SEQUENCE [LARGE SCALE GENOMIC DNA]</scope>
</reference>
<feature type="compositionally biased region" description="Polar residues" evidence="1">
    <location>
        <begin position="2047"/>
        <end position="2065"/>
    </location>
</feature>
<feature type="region of interest" description="Disordered" evidence="1">
    <location>
        <begin position="2593"/>
        <end position="2768"/>
    </location>
</feature>
<feature type="compositionally biased region" description="Polar residues" evidence="1">
    <location>
        <begin position="908"/>
        <end position="922"/>
    </location>
</feature>
<feature type="compositionally biased region" description="Polar residues" evidence="1">
    <location>
        <begin position="609"/>
        <end position="628"/>
    </location>
</feature>
<comment type="caution">
    <text evidence="2">The sequence shown here is derived from an EMBL/GenBank/DDBJ whole genome shotgun (WGS) entry which is preliminary data.</text>
</comment>
<evidence type="ECO:0000256" key="1">
    <source>
        <dbReference type="SAM" id="MobiDB-lite"/>
    </source>
</evidence>
<feature type="compositionally biased region" description="Low complexity" evidence="1">
    <location>
        <begin position="2282"/>
        <end position="2365"/>
    </location>
</feature>
<gene>
    <name evidence="2" type="ORF">ElyMa_003017600</name>
</gene>
<evidence type="ECO:0000313" key="2">
    <source>
        <dbReference type="EMBL" id="GFS08592.1"/>
    </source>
</evidence>
<feature type="region of interest" description="Disordered" evidence="1">
    <location>
        <begin position="1792"/>
        <end position="1814"/>
    </location>
</feature>
<sequence>MDTEGEQSAYCSLDQLVSCHEDIGLNPTSSLSQLTEAPTRSPAAHELVDQESTGKQQDAPNLEQPNQCHLQQQLQFSHVKQEKQTKTGKKRAPKHSRLNVDETTSSFKKKHSHSRQAPSQQTAKSESKQLTPAQRAYWQTQLPLGFDYYLSRIAGAVIGSQPDNIFVFCSEFLDDLYRERISELARLPSRSYLDKLHQRKFGVSGVRRARSFDNLSDFSITAEEDQGLDQGLECGLATDLDPPTIHSGDGGSDVRGSDVTSSHGATDEHASSQQTWFTAEQTASDQQASDETGRGGNSLQGRGGEPHSASPTIVNRTMSRDNSLALPEPERGMSSESCSSGSSSAAEEEPEVHTDPGNSLEDSKLDLSLVQGEAEIDVSSGMKCKEKDFSLVGDGHLDTHLQDGNDESGRTNVTCTKQSIGIKQSEGASVAQTESTNKMTLGVSCKAADSIVKNNPTIEKSTGKGAFEVLDVQKGGMEYQISLGTIDGVPFHIALTSKTTNALGTTSAEQHAVTSNSAEQNLKSGQCKEDMENEDYKTKQGRKKSKGVDETTTGVTGAGSPGEKQPTSRDVKNELVTPKSRSVRDIIEQFRMSESKWHNVDHQRKQSKLPDTSKYTAVGPTNNLKTSNDTQKYSTYEMAKQSVNTKTQNTIFSKRFSVQRKLLKGEFENSPRDPESRAGLDLDKHKIPTTSATPAVTVVDQGSSAGLDGSLSQTRIARAALLLWWSKSVGKCKTTSCRMKFSGNEICGRKGEAVEKDSYHSQKETAGRIEEDRALNQRVEFIERMRNRGAVNNEKEERTFSRVNKKGALNQEVKGAIENRIKKEVSIRQMKREEVVNQTEKRGGVSHIKNEGTVNSTERQGVTNQLEKEESRTEVEKEKSRTTEGTETFKSKREALEKAFKDKVRANLGSTKLPTKSQNEQGLPNGLGERAKHRREEDEPQVPAVGTESQHQRGGKTDHSRGRWNVTNVQPSYRADMKEESSLLPQGNKDDGHYKCYNTFASSGSSNLGECKSNTLGVLNSTEEAQSTVFLTSAKNPRSGKASNAEAISPGVKQNMLWVNQSNTPPKTKLPFLSDLMRSKLVLSTKDSETFETDTTVPADDLRGGLKSQPGHPPPTKLDRQMQPQCQIGEVPHYGTATVKETESKLQKAFTVSQNESQKVSAEDTLNSRFTGMSDFSETIRVTNLNTRTDEVISQEDQGPSVSETQTPGMITVHVSSQLEQHEAEPQLETAIASDEVADTEDGLLYSCPASVSKFPHTNITQMPIQSDGKRDLDLIKFAATPGPNCSNDSAPIVSLGNTNQVESEKEGQYYAIGNNEDKNDGSLEKEDYALKSASLKRDRNSQHELETISDESCAQLENGEEGETDAEKALFLASLFVEGLERVAGEIESVYHQRKVVGSSADSEGIEQGSFAHEQQQSQSLAPISCVGKESRRKQSLAEHKDTGGVYGCEHSDAEELDAGVESSASQLPTSGHVVCDDAHQHSNPDPMISIPGLFSFPKSLLEDIARAILAVSHTSKDKGKSAPPQACYRFVGEGVVFKIQPASVSLGEQTSEMPGEAGTSSVNVGVPESECVVNQRLASVGDGSATNQEDSASLRPERSTNQARRNAALRRALSEKSEDGKAVISISVDTSSVEQDLFATNHCMSNNNTNLLDAGSNNFDMKQKSETDSDNFKSGFLHTNDSFCNLLSVVKEVNKNSNNKMRCGIIGVKENGQPRRKKSSLKLQSGSSCHVKSANRYHSKCSYSKVNAYRTGDCSNNSSTSGDQNVGEHNLSAKGAGYNRRLVEELKSLTTSSDAGLAPTPGPPTSSGGSETTEPAIILQKSQHNTRPLEMCVSPGVHTISPVCCSNGLGLDTRNESHAVQSNPGRDKSLQRQPPPTRWIFKSGGMLGISGRSQTWFGQEAELESKENCQALSEATDLQPVLEKSRIVPSNKNNSFFPSTESSMKNPEFQKPLKDLSVKIPDLSSLVKEKFQAKHPRSLRDLENCEWSLGEQTSPTLARKISDRSLVAGKKSPLSFPTTDTEETRQKRYLTKTEPNTFYPDRQGKLSSPTRSNFSGSRCSTPSPFKCESRQWERPEMQYTIIENRYYATDTLSQEDEQPLSLAIGTPDRNKPKKREINQQSGDLATRKDKTQTGCRREQRLVSPRAATKKNKTATHILHHSPKSMKVVGGSFRAGQDRDGLSGNLTGDDSVKSEVGAKDEWVEFLTGPIESNAVSAFLPAPSAESRGGDEGDGKTTTPDISLTPEFSRLDSESPRPSLHSRDGKLVTTDRETKSHYCGETETTSDTTSVTTSQSTSNISDTTSSSATSDTTNNTTSDTTSSTATSDTTSSTTTSDTTSSSATSDTTSNTITSGTTSNTTIAISDESQSRTLGSISSNETVTKSGSKLTITREKSLQDGTVVRTDEAGTYQYYTKNGIVIRSPDHFYCNSESSILYSPQKTKEIHGGAPDSTETETARLNNGINKQSGCSMVIPRKTFSSASQGDKKVSLNASSGFHRGLTSWFLHKAENLYGEILAFSDDGENQDLYKTKAHSENVEDEIKDSSKRASSHEYDTRGHLEGQMLSNQTSDKKRQAPFEKNVKLQEECDKTMGCAGDKGTGTNAQAAGLSQGKERGMLKEEDQSDVDDLVTPSISQSPEYHPKVEPPQSSLRKVTKKRKIRRGKSRLTVSRTTRRSPVRETSPQFAWEVKGLAGNTGPNQRRWSLKGPAAKVNKQSPQEISKPSREVSKSPVEVSASPREILKSPQENFISKSQISPVSSSSNSGSSRFSWKSLVWWGSGKQAQSEISGKPEELSADAAGGGGRVIEFPLSVRRVAEEEVEDSEEVTRVLTIEEPQKNVYVNTTFERRKPRRVSTVSSGLGRCEPRCIALRCQLMLLVQF</sequence>
<feature type="compositionally biased region" description="Polar residues" evidence="1">
    <location>
        <begin position="26"/>
        <end position="38"/>
    </location>
</feature>
<feature type="region of interest" description="Disordered" evidence="1">
    <location>
        <begin position="1757"/>
        <end position="1779"/>
    </location>
</feature>
<feature type="compositionally biased region" description="Low complexity" evidence="1">
    <location>
        <begin position="334"/>
        <end position="345"/>
    </location>
</feature>
<evidence type="ECO:0000313" key="3">
    <source>
        <dbReference type="Proteomes" id="UP000762676"/>
    </source>
</evidence>
<feature type="compositionally biased region" description="Basic and acidic residues" evidence="1">
    <location>
        <begin position="2249"/>
        <end position="2280"/>
    </location>
</feature>
<feature type="compositionally biased region" description="Basic and acidic residues" evidence="1">
    <location>
        <begin position="2612"/>
        <end position="2621"/>
    </location>
</feature>